<gene>
    <name evidence="2" type="ORF">SCUD_LOCUS937</name>
</gene>
<feature type="region of interest" description="Disordered" evidence="1">
    <location>
        <begin position="23"/>
        <end position="64"/>
    </location>
</feature>
<evidence type="ECO:0000256" key="1">
    <source>
        <dbReference type="SAM" id="MobiDB-lite"/>
    </source>
</evidence>
<reference evidence="2 3" key="2">
    <citation type="submission" date="2018-11" db="EMBL/GenBank/DDBJ databases">
        <authorList>
            <consortium name="Pathogen Informatics"/>
        </authorList>
    </citation>
    <scope>NUCLEOTIDE SEQUENCE [LARGE SCALE GENOMIC DNA]</scope>
    <source>
        <strain evidence="2">Dakar</strain>
        <strain evidence="3">Dakar, Senegal</strain>
    </source>
</reference>
<keyword evidence="3" id="KW-1185">Reference proteome</keyword>
<organism evidence="4">
    <name type="scientific">Schistosoma curassoni</name>
    <dbReference type="NCBI Taxonomy" id="6186"/>
    <lineage>
        <taxon>Eukaryota</taxon>
        <taxon>Metazoa</taxon>
        <taxon>Spiralia</taxon>
        <taxon>Lophotrochozoa</taxon>
        <taxon>Platyhelminthes</taxon>
        <taxon>Trematoda</taxon>
        <taxon>Digenea</taxon>
        <taxon>Strigeidida</taxon>
        <taxon>Schistosomatoidea</taxon>
        <taxon>Schistosomatidae</taxon>
        <taxon>Schistosoma</taxon>
    </lineage>
</organism>
<evidence type="ECO:0000313" key="2">
    <source>
        <dbReference type="EMBL" id="VDO64640.1"/>
    </source>
</evidence>
<accession>A0A183JE22</accession>
<reference evidence="4" key="1">
    <citation type="submission" date="2016-06" db="UniProtKB">
        <authorList>
            <consortium name="WormBaseParasite"/>
        </authorList>
    </citation>
    <scope>IDENTIFICATION</scope>
</reference>
<name>A0A183JE22_9TREM</name>
<evidence type="ECO:0000313" key="3">
    <source>
        <dbReference type="Proteomes" id="UP000279833"/>
    </source>
</evidence>
<dbReference type="AlphaFoldDB" id="A0A183JE22"/>
<feature type="compositionally biased region" description="Polar residues" evidence="1">
    <location>
        <begin position="32"/>
        <end position="50"/>
    </location>
</feature>
<protein>
    <submittedName>
        <fullName evidence="4">OB_NTP_bind domain-containing protein</fullName>
    </submittedName>
</protein>
<proteinExistence type="predicted"/>
<dbReference type="STRING" id="6186.A0A183JE22"/>
<sequence>NKGFVTLHPNDVFVRKPDVLFPERTSKKRNNNRPNLSKIQNTQTSLPNKNLKQKRDDDFDDEQTEEESILDVLPSGFAYDHQLLMYLDLMETTKPFLVNTIRVPALPTLLLYCREVDTNADISRIVFDSWLEVRLLDVEAAQRAVATTIWLRSTTQCLMEYELAGIYNNQFSLEIS</sequence>
<dbReference type="Proteomes" id="UP000279833">
    <property type="component" value="Unassembled WGS sequence"/>
</dbReference>
<evidence type="ECO:0000313" key="4">
    <source>
        <dbReference type="WBParaSite" id="SCUD_0000093401-mRNA-1"/>
    </source>
</evidence>
<dbReference type="EMBL" id="UZAK01000700">
    <property type="protein sequence ID" value="VDO64640.1"/>
    <property type="molecule type" value="Genomic_DNA"/>
</dbReference>
<dbReference type="WBParaSite" id="SCUD_0000093401-mRNA-1">
    <property type="protein sequence ID" value="SCUD_0000093401-mRNA-1"/>
    <property type="gene ID" value="SCUD_0000093401"/>
</dbReference>